<name>A0ABS1TMI9_9BACI</name>
<sequence length="67" mass="7652">MAKRKAEFNAVEKYTKTPRKNIQESEFSAEFTDNNNAIRFQNRNSKQGKKGRSDNEGTSKSSATYTD</sequence>
<dbReference type="EMBL" id="JAESWB010000168">
    <property type="protein sequence ID" value="MBL4952467.1"/>
    <property type="molecule type" value="Genomic_DNA"/>
</dbReference>
<feature type="region of interest" description="Disordered" evidence="1">
    <location>
        <begin position="25"/>
        <end position="67"/>
    </location>
</feature>
<evidence type="ECO:0000313" key="2">
    <source>
        <dbReference type="EMBL" id="MBL4952467.1"/>
    </source>
</evidence>
<protein>
    <submittedName>
        <fullName evidence="2">Uncharacterized protein</fullName>
    </submittedName>
</protein>
<proteinExistence type="predicted"/>
<dbReference type="Proteomes" id="UP000623967">
    <property type="component" value="Unassembled WGS sequence"/>
</dbReference>
<feature type="compositionally biased region" description="Polar residues" evidence="1">
    <location>
        <begin position="58"/>
        <end position="67"/>
    </location>
</feature>
<comment type="caution">
    <text evidence="2">The sequence shown here is derived from an EMBL/GenBank/DDBJ whole genome shotgun (WGS) entry which is preliminary data.</text>
</comment>
<evidence type="ECO:0000256" key="1">
    <source>
        <dbReference type="SAM" id="MobiDB-lite"/>
    </source>
</evidence>
<accession>A0ABS1TMI9</accession>
<keyword evidence="3" id="KW-1185">Reference proteome</keyword>
<feature type="compositionally biased region" description="Polar residues" evidence="1">
    <location>
        <begin position="31"/>
        <end position="45"/>
    </location>
</feature>
<evidence type="ECO:0000313" key="3">
    <source>
        <dbReference type="Proteomes" id="UP000623967"/>
    </source>
</evidence>
<organism evidence="2 3">
    <name type="scientific">Neobacillus paridis</name>
    <dbReference type="NCBI Taxonomy" id="2803862"/>
    <lineage>
        <taxon>Bacteria</taxon>
        <taxon>Bacillati</taxon>
        <taxon>Bacillota</taxon>
        <taxon>Bacilli</taxon>
        <taxon>Bacillales</taxon>
        <taxon>Bacillaceae</taxon>
        <taxon>Neobacillus</taxon>
    </lineage>
</organism>
<dbReference type="RefSeq" id="WP_202653732.1">
    <property type="nucleotide sequence ID" value="NZ_JAESWB010000168.1"/>
</dbReference>
<gene>
    <name evidence="2" type="ORF">JK635_09620</name>
</gene>
<reference evidence="2 3" key="1">
    <citation type="submission" date="2021-01" db="EMBL/GenBank/DDBJ databases">
        <title>Genome public.</title>
        <authorList>
            <person name="Liu C."/>
            <person name="Sun Q."/>
        </authorList>
    </citation>
    <scope>NUCLEOTIDE SEQUENCE [LARGE SCALE GENOMIC DNA]</scope>
    <source>
        <strain evidence="2 3">YIM B02564</strain>
    </source>
</reference>